<evidence type="ECO:0000256" key="1">
    <source>
        <dbReference type="SAM" id="MobiDB-lite"/>
    </source>
</evidence>
<protein>
    <submittedName>
        <fullName evidence="2">Uncharacterized protein</fullName>
    </submittedName>
</protein>
<keyword evidence="3" id="KW-1185">Reference proteome</keyword>
<feature type="region of interest" description="Disordered" evidence="1">
    <location>
        <begin position="1"/>
        <end position="57"/>
    </location>
</feature>
<accession>A0AAV2GC52</accession>
<evidence type="ECO:0000313" key="3">
    <source>
        <dbReference type="Proteomes" id="UP001497516"/>
    </source>
</evidence>
<name>A0AAV2GC52_9ROSI</name>
<sequence>MPNPTQLKPVGWGTSTGNEKVPNYKFCPPNAARKRFRRARKVSSGNTLEKRGKAEKKPAQLEERWCGCRLRKC</sequence>
<organism evidence="2 3">
    <name type="scientific">Linum trigynum</name>
    <dbReference type="NCBI Taxonomy" id="586398"/>
    <lineage>
        <taxon>Eukaryota</taxon>
        <taxon>Viridiplantae</taxon>
        <taxon>Streptophyta</taxon>
        <taxon>Embryophyta</taxon>
        <taxon>Tracheophyta</taxon>
        <taxon>Spermatophyta</taxon>
        <taxon>Magnoliopsida</taxon>
        <taxon>eudicotyledons</taxon>
        <taxon>Gunneridae</taxon>
        <taxon>Pentapetalae</taxon>
        <taxon>rosids</taxon>
        <taxon>fabids</taxon>
        <taxon>Malpighiales</taxon>
        <taxon>Linaceae</taxon>
        <taxon>Linum</taxon>
    </lineage>
</organism>
<dbReference type="AlphaFoldDB" id="A0AAV2GC52"/>
<dbReference type="EMBL" id="OZ034821">
    <property type="protein sequence ID" value="CAL1408296.1"/>
    <property type="molecule type" value="Genomic_DNA"/>
</dbReference>
<evidence type="ECO:0000313" key="2">
    <source>
        <dbReference type="EMBL" id="CAL1408296.1"/>
    </source>
</evidence>
<feature type="compositionally biased region" description="Basic residues" evidence="1">
    <location>
        <begin position="32"/>
        <end position="41"/>
    </location>
</feature>
<feature type="compositionally biased region" description="Basic and acidic residues" evidence="1">
    <location>
        <begin position="48"/>
        <end position="57"/>
    </location>
</feature>
<reference evidence="2 3" key="1">
    <citation type="submission" date="2024-04" db="EMBL/GenBank/DDBJ databases">
        <authorList>
            <person name="Fracassetti M."/>
        </authorList>
    </citation>
    <scope>NUCLEOTIDE SEQUENCE [LARGE SCALE GENOMIC DNA]</scope>
</reference>
<dbReference type="Proteomes" id="UP001497516">
    <property type="component" value="Chromosome 8"/>
</dbReference>
<proteinExistence type="predicted"/>
<gene>
    <name evidence="2" type="ORF">LTRI10_LOCUS47904</name>
</gene>